<protein>
    <submittedName>
        <fullName evidence="1">Uncharacterized protein</fullName>
    </submittedName>
</protein>
<sequence length="81" mass="9433">MRPVKNTKQDGSIFNIGDIGCWWENEIPHGSIFNIGDIGRWWENEIPLYNPSDIVLEVMPHVNSTTYRYYATLTLDSTNTW</sequence>
<dbReference type="EMBL" id="MT141433">
    <property type="protein sequence ID" value="QJA61198.1"/>
    <property type="molecule type" value="Genomic_DNA"/>
</dbReference>
<dbReference type="EMBL" id="MT142399">
    <property type="protein sequence ID" value="QJA79915.1"/>
    <property type="molecule type" value="Genomic_DNA"/>
</dbReference>
<dbReference type="AlphaFoldDB" id="A0A6M3IVB7"/>
<reference evidence="1" key="1">
    <citation type="submission" date="2020-03" db="EMBL/GenBank/DDBJ databases">
        <title>The deep terrestrial virosphere.</title>
        <authorList>
            <person name="Holmfeldt K."/>
            <person name="Nilsson E."/>
            <person name="Simone D."/>
            <person name="Lopez-Fernandez M."/>
            <person name="Wu X."/>
            <person name="de Brujin I."/>
            <person name="Lundin D."/>
            <person name="Andersson A."/>
            <person name="Bertilsson S."/>
            <person name="Dopson M."/>
        </authorList>
    </citation>
    <scope>NUCLEOTIDE SEQUENCE</scope>
    <source>
        <strain evidence="2">MM415A00818</strain>
        <strain evidence="1">MM415B00985</strain>
    </source>
</reference>
<proteinExistence type="predicted"/>
<evidence type="ECO:0000313" key="1">
    <source>
        <dbReference type="EMBL" id="QJA61198.1"/>
    </source>
</evidence>
<gene>
    <name evidence="2" type="ORF">MM415A00818_0004</name>
    <name evidence="1" type="ORF">MM415B00985_0032</name>
</gene>
<name>A0A6M3IVB7_9ZZZZ</name>
<accession>A0A6M3IVB7</accession>
<evidence type="ECO:0000313" key="2">
    <source>
        <dbReference type="EMBL" id="QJA79915.1"/>
    </source>
</evidence>
<organism evidence="1">
    <name type="scientific">viral metagenome</name>
    <dbReference type="NCBI Taxonomy" id="1070528"/>
    <lineage>
        <taxon>unclassified sequences</taxon>
        <taxon>metagenomes</taxon>
        <taxon>organismal metagenomes</taxon>
    </lineage>
</organism>